<organism evidence="1 2">
    <name type="scientific">Ancylostoma duodenale</name>
    <dbReference type="NCBI Taxonomy" id="51022"/>
    <lineage>
        <taxon>Eukaryota</taxon>
        <taxon>Metazoa</taxon>
        <taxon>Ecdysozoa</taxon>
        <taxon>Nematoda</taxon>
        <taxon>Chromadorea</taxon>
        <taxon>Rhabditida</taxon>
        <taxon>Rhabditina</taxon>
        <taxon>Rhabditomorpha</taxon>
        <taxon>Strongyloidea</taxon>
        <taxon>Ancylostomatidae</taxon>
        <taxon>Ancylostomatinae</taxon>
        <taxon>Ancylostoma</taxon>
    </lineage>
</organism>
<accession>A0A0C2BUF0</accession>
<protein>
    <submittedName>
        <fullName evidence="1">Uncharacterized protein</fullName>
    </submittedName>
</protein>
<name>A0A0C2BUF0_9BILA</name>
<gene>
    <name evidence="1" type="ORF">ANCDUO_22368</name>
</gene>
<evidence type="ECO:0000313" key="1">
    <source>
        <dbReference type="EMBL" id="KIH47568.1"/>
    </source>
</evidence>
<reference evidence="1 2" key="1">
    <citation type="submission" date="2013-12" db="EMBL/GenBank/DDBJ databases">
        <title>Draft genome of the parsitic nematode Ancylostoma duodenale.</title>
        <authorList>
            <person name="Mitreva M."/>
        </authorList>
    </citation>
    <scope>NUCLEOTIDE SEQUENCE [LARGE SCALE GENOMIC DNA]</scope>
    <source>
        <strain evidence="1 2">Zhejiang</strain>
    </source>
</reference>
<dbReference type="Proteomes" id="UP000054047">
    <property type="component" value="Unassembled WGS sequence"/>
</dbReference>
<dbReference type="EMBL" id="KN767541">
    <property type="protein sequence ID" value="KIH47568.1"/>
    <property type="molecule type" value="Genomic_DNA"/>
</dbReference>
<dbReference type="AlphaFoldDB" id="A0A0C2BUF0"/>
<keyword evidence="2" id="KW-1185">Reference proteome</keyword>
<proteinExistence type="predicted"/>
<sequence length="74" mass="8893">MRIVAWTVQWVGMRRRSQWDCTGVTARAATSYEIEAQHIVSMRRPIVKLHQRNQSHRIRAMNREEIRFEKSENV</sequence>
<evidence type="ECO:0000313" key="2">
    <source>
        <dbReference type="Proteomes" id="UP000054047"/>
    </source>
</evidence>